<feature type="transmembrane region" description="Helical" evidence="1">
    <location>
        <begin position="6"/>
        <end position="25"/>
    </location>
</feature>
<dbReference type="SMART" id="SM00267">
    <property type="entry name" value="GGDEF"/>
    <property type="match status" value="1"/>
</dbReference>
<feature type="transmembrane region" description="Helical" evidence="1">
    <location>
        <begin position="124"/>
        <end position="141"/>
    </location>
</feature>
<keyword evidence="1" id="KW-0472">Membrane</keyword>
<dbReference type="InterPro" id="IPR000160">
    <property type="entry name" value="GGDEF_dom"/>
</dbReference>
<dbReference type="SUPFAM" id="SSF55073">
    <property type="entry name" value="Nucleotide cyclase"/>
    <property type="match status" value="1"/>
</dbReference>
<feature type="transmembrane region" description="Helical" evidence="1">
    <location>
        <begin position="182"/>
        <end position="209"/>
    </location>
</feature>
<keyword evidence="1" id="KW-0812">Transmembrane</keyword>
<dbReference type="Proteomes" id="UP001500622">
    <property type="component" value="Unassembled WGS sequence"/>
</dbReference>
<dbReference type="PROSITE" id="PS50887">
    <property type="entry name" value="GGDEF"/>
    <property type="match status" value="1"/>
</dbReference>
<reference evidence="4" key="1">
    <citation type="journal article" date="2019" name="Int. J. Syst. Evol. Microbiol.">
        <title>The Global Catalogue of Microorganisms (GCM) 10K type strain sequencing project: providing services to taxonomists for standard genome sequencing and annotation.</title>
        <authorList>
            <consortium name="The Broad Institute Genomics Platform"/>
            <consortium name="The Broad Institute Genome Sequencing Center for Infectious Disease"/>
            <person name="Wu L."/>
            <person name="Ma J."/>
        </authorList>
    </citation>
    <scope>NUCLEOTIDE SEQUENCE [LARGE SCALE GENOMIC DNA]</scope>
    <source>
        <strain evidence="4">JCM 17810</strain>
    </source>
</reference>
<name>A0ABP8KSD4_9MICO</name>
<proteinExistence type="predicted"/>
<feature type="transmembrane region" description="Helical" evidence="1">
    <location>
        <begin position="37"/>
        <end position="56"/>
    </location>
</feature>
<organism evidence="3 4">
    <name type="scientific">Georgenia halophila</name>
    <dbReference type="NCBI Taxonomy" id="620889"/>
    <lineage>
        <taxon>Bacteria</taxon>
        <taxon>Bacillati</taxon>
        <taxon>Actinomycetota</taxon>
        <taxon>Actinomycetes</taxon>
        <taxon>Micrococcales</taxon>
        <taxon>Bogoriellaceae</taxon>
        <taxon>Georgenia</taxon>
    </lineage>
</organism>
<sequence length="400" mass="42020">MTLDIFTLQVSAGAIILMASTLFLVQSWDRRGEVVDRLWMLALCGAIATAVITAAQELDSPTLWWLVGLGNGTTVLVPFALWNGARAGAGRPTRLWVSVMIACATVAAGLLEGPDGGHWAGAEAYLLGVSAGCLIAGLEIVRSPLRRYRSGVGLAVLLLATAAFFVVRLLAFVTVGPEDPTFVAVLGTTTATLWLAGMVNGAALFMVALRGDQGVADRPGALRYDPLTGARPPGAFATLARQALGIGAQRGVPMCLVRVRIDDAPAIRTAFGETRADAAYATCGDVLRAVAQPGTLVGLEEDHSGFQVVLEDVTAERARRWADELRRQLLDAPVEMPGVALRLVVSVGVAGTDQHGHDLDELRTSAQRALREATRAGGDQVRVAADAEAAVEQVQSVASR</sequence>
<dbReference type="InterPro" id="IPR043128">
    <property type="entry name" value="Rev_trsase/Diguanyl_cyclase"/>
</dbReference>
<accession>A0ABP8KSD4</accession>
<feature type="domain" description="GGDEF" evidence="2">
    <location>
        <begin position="252"/>
        <end position="386"/>
    </location>
</feature>
<dbReference type="Pfam" id="PF00990">
    <property type="entry name" value="GGDEF"/>
    <property type="match status" value="1"/>
</dbReference>
<evidence type="ECO:0000259" key="2">
    <source>
        <dbReference type="PROSITE" id="PS50887"/>
    </source>
</evidence>
<feature type="transmembrane region" description="Helical" evidence="1">
    <location>
        <begin position="62"/>
        <end position="82"/>
    </location>
</feature>
<keyword evidence="4" id="KW-1185">Reference proteome</keyword>
<dbReference type="Gene3D" id="3.30.70.270">
    <property type="match status" value="1"/>
</dbReference>
<dbReference type="InterPro" id="IPR029787">
    <property type="entry name" value="Nucleotide_cyclase"/>
</dbReference>
<evidence type="ECO:0000313" key="3">
    <source>
        <dbReference type="EMBL" id="GAA4415224.1"/>
    </source>
</evidence>
<feature type="transmembrane region" description="Helical" evidence="1">
    <location>
        <begin position="153"/>
        <end position="176"/>
    </location>
</feature>
<gene>
    <name evidence="3" type="ORF">GCM10023169_01340</name>
</gene>
<evidence type="ECO:0000256" key="1">
    <source>
        <dbReference type="SAM" id="Phobius"/>
    </source>
</evidence>
<keyword evidence="1" id="KW-1133">Transmembrane helix</keyword>
<dbReference type="RefSeq" id="WP_345214561.1">
    <property type="nucleotide sequence ID" value="NZ_BAABGN010000001.1"/>
</dbReference>
<feature type="transmembrane region" description="Helical" evidence="1">
    <location>
        <begin position="94"/>
        <end position="112"/>
    </location>
</feature>
<protein>
    <recommendedName>
        <fullName evidence="2">GGDEF domain-containing protein</fullName>
    </recommendedName>
</protein>
<evidence type="ECO:0000313" key="4">
    <source>
        <dbReference type="Proteomes" id="UP001500622"/>
    </source>
</evidence>
<dbReference type="EMBL" id="BAABGN010000001">
    <property type="protein sequence ID" value="GAA4415224.1"/>
    <property type="molecule type" value="Genomic_DNA"/>
</dbReference>
<comment type="caution">
    <text evidence="3">The sequence shown here is derived from an EMBL/GenBank/DDBJ whole genome shotgun (WGS) entry which is preliminary data.</text>
</comment>